<reference evidence="2" key="1">
    <citation type="submission" date="2022-12" db="EMBL/GenBank/DDBJ databases">
        <authorList>
            <person name="Webb A."/>
        </authorList>
    </citation>
    <scope>NUCLEOTIDE SEQUENCE</scope>
    <source>
        <strain evidence="2">Pf2</strain>
    </source>
</reference>
<dbReference type="EMBL" id="CANTFK010000943">
    <property type="protein sequence ID" value="CAI5733716.1"/>
    <property type="molecule type" value="Genomic_DNA"/>
</dbReference>
<evidence type="ECO:0000256" key="1">
    <source>
        <dbReference type="SAM" id="MobiDB-lite"/>
    </source>
</evidence>
<dbReference type="AlphaFoldDB" id="A0AAV0UEQ4"/>
<accession>A0AAV0UEQ4</accession>
<dbReference type="Proteomes" id="UP001159659">
    <property type="component" value="Unassembled WGS sequence"/>
</dbReference>
<organism evidence="2 3">
    <name type="scientific">Peronospora farinosa</name>
    <dbReference type="NCBI Taxonomy" id="134698"/>
    <lineage>
        <taxon>Eukaryota</taxon>
        <taxon>Sar</taxon>
        <taxon>Stramenopiles</taxon>
        <taxon>Oomycota</taxon>
        <taxon>Peronosporomycetes</taxon>
        <taxon>Peronosporales</taxon>
        <taxon>Peronosporaceae</taxon>
        <taxon>Peronospora</taxon>
    </lineage>
</organism>
<protein>
    <submittedName>
        <fullName evidence="2">Uncharacterized protein</fullName>
    </submittedName>
</protein>
<comment type="caution">
    <text evidence="2">The sequence shown here is derived from an EMBL/GenBank/DDBJ whole genome shotgun (WGS) entry which is preliminary data.</text>
</comment>
<evidence type="ECO:0000313" key="3">
    <source>
        <dbReference type="Proteomes" id="UP001159659"/>
    </source>
</evidence>
<gene>
    <name evidence="2" type="ORF">PFR002_LOCUS7265</name>
</gene>
<name>A0AAV0UEQ4_9STRA</name>
<sequence>MLTTKPKNLESGTIKPENLESDAIKAESGTTKSEIIEENPEITESGLENSANFDSVKEIIERGSIKPKDFGEQALAYWFEFLNRMEKRSYKIDITPYIFRSMKTLFENDILIAYVIYTTMKIIKFEDTTELMMNLRNALFEKWLQEGKYPREINAMLKAAKKSDSDLEREIFDQIASQYDKFYGKVKVTMEDPGTSEEVKLDLSS</sequence>
<proteinExistence type="predicted"/>
<evidence type="ECO:0000313" key="2">
    <source>
        <dbReference type="EMBL" id="CAI5733716.1"/>
    </source>
</evidence>
<feature type="region of interest" description="Disordered" evidence="1">
    <location>
        <begin position="1"/>
        <end position="38"/>
    </location>
</feature>